<evidence type="ECO:0000313" key="3">
    <source>
        <dbReference type="Proteomes" id="UP000036867"/>
    </source>
</evidence>
<keyword evidence="1" id="KW-0812">Transmembrane</keyword>
<reference evidence="3" key="1">
    <citation type="submission" date="2015-08" db="EMBL/GenBank/DDBJ databases">
        <title>Fjat-10028 dsm 16317.</title>
        <authorList>
            <person name="Liu B."/>
            <person name="Wang J."/>
            <person name="Zhu Y."/>
            <person name="Liu G."/>
            <person name="Chen Q."/>
            <person name="Chen Z."/>
            <person name="Lan J."/>
            <person name="Che J."/>
            <person name="Ge C."/>
            <person name="Shi H."/>
            <person name="Pan Z."/>
            <person name="Liu X."/>
        </authorList>
    </citation>
    <scope>NUCLEOTIDE SEQUENCE [LARGE SCALE GENOMIC DNA]</scope>
    <source>
        <strain evidence="3">DSM 16317</strain>
    </source>
</reference>
<dbReference type="STRING" id="263475.AMD00_02745"/>
<accession>A0A0M0LK89</accession>
<dbReference type="AlphaFoldDB" id="A0A0M0LK89"/>
<dbReference type="RefSeq" id="WP_053415555.1">
    <property type="nucleotide sequence ID" value="NZ_LILB01000001.1"/>
</dbReference>
<comment type="caution">
    <text evidence="2">The sequence shown here is derived from an EMBL/GenBank/DDBJ whole genome shotgun (WGS) entry which is preliminary data.</text>
</comment>
<keyword evidence="1" id="KW-0472">Membrane</keyword>
<dbReference type="EMBL" id="LILB01000001">
    <property type="protein sequence ID" value="KOO51416.1"/>
    <property type="molecule type" value="Genomic_DNA"/>
</dbReference>
<dbReference type="Proteomes" id="UP000036867">
    <property type="component" value="Unassembled WGS sequence"/>
</dbReference>
<protein>
    <submittedName>
        <fullName evidence="2">Uncharacterized protein</fullName>
    </submittedName>
</protein>
<sequence length="283" mass="32339">MERLKTGIDEVIGEEFWMTKDLARKMTKPRKKLTRTPIFAMVGIVSIAALLLTITLWSAQSGILSAATTNALGDHGELFNTYFEAIDALDSETLNLVASPAYGGTVDELSKKYENIDFSKAEFLRELDGIIWMKFMVMNKEGEKWNEVVTYYQIVDGKIYESVYNQPFYIYERFDIEVAQAQAIFGFGGYSHNNNQFVAIDDGELLVSGSRSRNKVESAIELYLKEIGKENVFKHFQQPRLIYKNNGKVLWLSADGFDIVFTRKGERILVDNQGAEYYQQGRY</sequence>
<keyword evidence="3" id="KW-1185">Reference proteome</keyword>
<feature type="transmembrane region" description="Helical" evidence="1">
    <location>
        <begin position="38"/>
        <end position="59"/>
    </location>
</feature>
<gene>
    <name evidence="2" type="ORF">AMD00_02745</name>
</gene>
<keyword evidence="1" id="KW-1133">Transmembrane helix</keyword>
<dbReference type="OrthoDB" id="2454591at2"/>
<evidence type="ECO:0000256" key="1">
    <source>
        <dbReference type="SAM" id="Phobius"/>
    </source>
</evidence>
<dbReference type="GeneID" id="301135032"/>
<organism evidence="2 3">
    <name type="scientific">Viridibacillus arvi</name>
    <dbReference type="NCBI Taxonomy" id="263475"/>
    <lineage>
        <taxon>Bacteria</taxon>
        <taxon>Bacillati</taxon>
        <taxon>Bacillota</taxon>
        <taxon>Bacilli</taxon>
        <taxon>Bacillales</taxon>
        <taxon>Caryophanaceae</taxon>
        <taxon>Viridibacillus</taxon>
    </lineage>
</organism>
<name>A0A0M0LK89_9BACL</name>
<evidence type="ECO:0000313" key="2">
    <source>
        <dbReference type="EMBL" id="KOO51416.1"/>
    </source>
</evidence>
<proteinExistence type="predicted"/>